<organism evidence="2">
    <name type="scientific">Fagus sylvatica</name>
    <name type="common">Beechnut</name>
    <dbReference type="NCBI Taxonomy" id="28930"/>
    <lineage>
        <taxon>Eukaryota</taxon>
        <taxon>Viridiplantae</taxon>
        <taxon>Streptophyta</taxon>
        <taxon>Embryophyta</taxon>
        <taxon>Tracheophyta</taxon>
        <taxon>Spermatophyta</taxon>
        <taxon>Magnoliopsida</taxon>
        <taxon>eudicotyledons</taxon>
        <taxon>Gunneridae</taxon>
        <taxon>Pentapetalae</taxon>
        <taxon>rosids</taxon>
        <taxon>fabids</taxon>
        <taxon>Fagales</taxon>
        <taxon>Fagaceae</taxon>
        <taxon>Fagus</taxon>
    </lineage>
</organism>
<dbReference type="AlphaFoldDB" id="A0A2N9I4A4"/>
<sequence length="58" mass="6088">MMKKQAGPPHCPLVTVDSITKPSTAAPAETRSDVEDETRAEKAKKAAMAVEAHAAQGQ</sequence>
<feature type="compositionally biased region" description="Basic and acidic residues" evidence="1">
    <location>
        <begin position="30"/>
        <end position="40"/>
    </location>
</feature>
<evidence type="ECO:0000256" key="1">
    <source>
        <dbReference type="SAM" id="MobiDB-lite"/>
    </source>
</evidence>
<protein>
    <submittedName>
        <fullName evidence="2">Uncharacterized protein</fullName>
    </submittedName>
</protein>
<feature type="region of interest" description="Disordered" evidence="1">
    <location>
        <begin position="1"/>
        <end position="40"/>
    </location>
</feature>
<proteinExistence type="predicted"/>
<dbReference type="EMBL" id="OIVN01004779">
    <property type="protein sequence ID" value="SPD19218.1"/>
    <property type="molecule type" value="Genomic_DNA"/>
</dbReference>
<name>A0A2N9I4A4_FAGSY</name>
<gene>
    <name evidence="2" type="ORF">FSB_LOCUS47100</name>
</gene>
<accession>A0A2N9I4A4</accession>
<reference evidence="2" key="1">
    <citation type="submission" date="2018-02" db="EMBL/GenBank/DDBJ databases">
        <authorList>
            <person name="Cohen D.B."/>
            <person name="Kent A.D."/>
        </authorList>
    </citation>
    <scope>NUCLEOTIDE SEQUENCE</scope>
</reference>
<evidence type="ECO:0000313" key="2">
    <source>
        <dbReference type="EMBL" id="SPD19218.1"/>
    </source>
</evidence>